<evidence type="ECO:0000259" key="2">
    <source>
        <dbReference type="Pfam" id="PF01609"/>
    </source>
</evidence>
<evidence type="ECO:0000313" key="4">
    <source>
        <dbReference type="Proteomes" id="UP001176021"/>
    </source>
</evidence>
<name>A0ABT8QZ76_9FIRM</name>
<feature type="domain" description="Transposase IS4-like" evidence="2">
    <location>
        <begin position="260"/>
        <end position="482"/>
    </location>
</feature>
<dbReference type="Proteomes" id="UP001176021">
    <property type="component" value="Unassembled WGS sequence"/>
</dbReference>
<feature type="region of interest" description="Disordered" evidence="1">
    <location>
        <begin position="144"/>
        <end position="166"/>
    </location>
</feature>
<evidence type="ECO:0000256" key="1">
    <source>
        <dbReference type="SAM" id="MobiDB-lite"/>
    </source>
</evidence>
<dbReference type="EMBL" id="JAMJEV010000034">
    <property type="protein sequence ID" value="MDO0825854.1"/>
    <property type="molecule type" value="Genomic_DNA"/>
</dbReference>
<dbReference type="Pfam" id="PF01609">
    <property type="entry name" value="DDE_Tnp_1"/>
    <property type="match status" value="1"/>
</dbReference>
<reference evidence="3" key="1">
    <citation type="submission" date="2022-05" db="EMBL/GenBank/DDBJ databases">
        <title>Expanded diversity of anoxic marine methylotrophy in a Black Sea sulfate reducing microorganism.</title>
        <authorList>
            <person name="Fischer P.Q."/>
            <person name="Stams A.J.M."/>
            <person name="Villanueva L."/>
            <person name="Sousa D.Z."/>
        </authorList>
    </citation>
    <scope>NUCLEOTIDE SEQUENCE</scope>
    <source>
        <strain evidence="3">P130</strain>
    </source>
</reference>
<organism evidence="3 4">
    <name type="scientific">Desulfosporosinus nitroreducens</name>
    <dbReference type="NCBI Taxonomy" id="2018668"/>
    <lineage>
        <taxon>Bacteria</taxon>
        <taxon>Bacillati</taxon>
        <taxon>Bacillota</taxon>
        <taxon>Clostridia</taxon>
        <taxon>Eubacteriales</taxon>
        <taxon>Desulfitobacteriaceae</taxon>
        <taxon>Desulfosporosinus</taxon>
    </lineage>
</organism>
<proteinExistence type="predicted"/>
<dbReference type="InterPro" id="IPR002559">
    <property type="entry name" value="Transposase_11"/>
</dbReference>
<gene>
    <name evidence="3" type="ORF">M8H41_23905</name>
</gene>
<dbReference type="RefSeq" id="WP_302050263.1">
    <property type="nucleotide sequence ID" value="NZ_JAMJEV010000034.1"/>
</dbReference>
<feature type="compositionally biased region" description="Basic residues" evidence="1">
    <location>
        <begin position="144"/>
        <end position="157"/>
    </location>
</feature>
<keyword evidence="4" id="KW-1185">Reference proteome</keyword>
<protein>
    <submittedName>
        <fullName evidence="3">Transposase</fullName>
    </submittedName>
</protein>
<evidence type="ECO:0000313" key="3">
    <source>
        <dbReference type="EMBL" id="MDO0825854.1"/>
    </source>
</evidence>
<accession>A0ABT8QZ76</accession>
<sequence>MITKFGVGWLKPILISHELYQDSVLLRLRQYYSGGIFVVFNKDWPLVAKFWRTDLSYITTLLQDGYDAKGPEPRDPASMLRSYLLFLMTKPEIGLTEWVNEMRRIPYYAILSGFEPGNLPGVGTFYDFFKRLWADSGNNLKPKKLIKRKRKPKKGKKGEKAPTTTPGKVQRLVEWMIRHADRKSNLPSDRLFHFFQTQILTVSANLGLLGDTNSLTVAGDGTPIVTSVYTRSKSTCNCRAQGLADCNHPRIYSQPDCNAGWDSARETYFNGYHLYMISASDSHYDLPLYPRLQPASRHDAVSLVVSSVEFKQRFTLGTVDKMLLDAAHDADAIYHLLDHQNTEPFIDLNCRNKKNSKTISDIQISPKGIPICPIGLKMKSNGHDHLRHRNKWRCPRSCGTRCSCTTPCSNAKYGRTYYTNQSSNRRLFTKTSRNSEKWALIYSRRSSVERSNKREKIDYKLESGRHRSTKMWYIRIYGIMMCQHMDAWYSFQKESFDELKPLILPQAS</sequence>
<comment type="caution">
    <text evidence="3">The sequence shown here is derived from an EMBL/GenBank/DDBJ whole genome shotgun (WGS) entry which is preliminary data.</text>
</comment>